<evidence type="ECO:0000313" key="2">
    <source>
        <dbReference type="EMBL" id="KAB2335502.1"/>
    </source>
</evidence>
<proteinExistence type="predicted"/>
<evidence type="ECO:0000313" key="3">
    <source>
        <dbReference type="Proteomes" id="UP000441354"/>
    </source>
</evidence>
<sequence length="102" mass="10747">MLTRGSNRCRFNHDDNNRPAVSPSNENSAVTTGDEFEAFTFAAQANVQADVNPQVPVSIGGFAINASLINVPILSAQFNIANAGDSRAVAVKVNNQTQGNEA</sequence>
<feature type="region of interest" description="Disordered" evidence="1">
    <location>
        <begin position="1"/>
        <end position="30"/>
    </location>
</feature>
<evidence type="ECO:0000256" key="1">
    <source>
        <dbReference type="SAM" id="MobiDB-lite"/>
    </source>
</evidence>
<comment type="caution">
    <text evidence="2">The sequence shown here is derived from an EMBL/GenBank/DDBJ whole genome shotgun (WGS) entry which is preliminary data.</text>
</comment>
<dbReference type="Proteomes" id="UP000441354">
    <property type="component" value="Unassembled WGS sequence"/>
</dbReference>
<protein>
    <recommendedName>
        <fullName evidence="4">PPM-type phosphatase domain-containing protein</fullName>
    </recommendedName>
</protein>
<dbReference type="AlphaFoldDB" id="A0A7V7RQ37"/>
<organism evidence="2 3">
    <name type="scientific">Bacillus mesophilum</name>
    <dbReference type="NCBI Taxonomy" id="1071718"/>
    <lineage>
        <taxon>Bacteria</taxon>
        <taxon>Bacillati</taxon>
        <taxon>Bacillota</taxon>
        <taxon>Bacilli</taxon>
        <taxon>Bacillales</taxon>
        <taxon>Bacillaceae</taxon>
        <taxon>Bacillus</taxon>
    </lineage>
</organism>
<reference evidence="2 3" key="1">
    <citation type="journal article" date="2014" name="Arch. Microbiol.">
        <title>Bacillus mesophilum sp. nov., strain IITR-54T, a novel 4-chlorobiphenyl dechlorinating bacterium.</title>
        <authorList>
            <person name="Manickam N."/>
            <person name="Singh N.K."/>
            <person name="Bajaj A."/>
            <person name="Kumar R.M."/>
            <person name="Kaur G."/>
            <person name="Kaur N."/>
            <person name="Bala M."/>
            <person name="Kumar A."/>
            <person name="Mayilraj S."/>
        </authorList>
    </citation>
    <scope>NUCLEOTIDE SEQUENCE [LARGE SCALE GENOMIC DNA]</scope>
    <source>
        <strain evidence="2 3">IITR-54</strain>
    </source>
</reference>
<dbReference type="EMBL" id="WBOT01000001">
    <property type="protein sequence ID" value="KAB2335502.1"/>
    <property type="molecule type" value="Genomic_DNA"/>
</dbReference>
<evidence type="ECO:0008006" key="4">
    <source>
        <dbReference type="Google" id="ProtNLM"/>
    </source>
</evidence>
<keyword evidence="3" id="KW-1185">Reference proteome</keyword>
<dbReference type="RefSeq" id="WP_151572130.1">
    <property type="nucleotide sequence ID" value="NZ_WBOT01000001.1"/>
</dbReference>
<name>A0A7V7RQ37_9BACI</name>
<accession>A0A7V7RQ37</accession>
<dbReference type="OrthoDB" id="2877549at2"/>
<gene>
    <name evidence="2" type="ORF">F7732_02705</name>
</gene>